<dbReference type="Proteomes" id="UP000694906">
    <property type="component" value="Unplaced"/>
</dbReference>
<dbReference type="GO" id="GO:0004303">
    <property type="term" value="F:estradiol 17-beta-dehydrogenase [NAD(P)+] activity"/>
    <property type="evidence" value="ECO:0007669"/>
    <property type="project" value="TreeGrafter"/>
</dbReference>
<comment type="similarity">
    <text evidence="1">Belongs to the short-chain dehydrogenases/reductases (SDR) family.</text>
</comment>
<feature type="region of interest" description="Disordered" evidence="3">
    <location>
        <begin position="200"/>
        <end position="245"/>
    </location>
</feature>
<dbReference type="Gene3D" id="3.40.50.720">
    <property type="entry name" value="NAD(P)-binding Rossmann-like Domain"/>
    <property type="match status" value="1"/>
</dbReference>
<proteinExistence type="inferred from homology"/>
<dbReference type="PANTHER" id="PTHR43391">
    <property type="entry name" value="RETINOL DEHYDROGENASE-RELATED"/>
    <property type="match status" value="1"/>
</dbReference>
<dbReference type="SUPFAM" id="SSF51735">
    <property type="entry name" value="NAD(P)-binding Rossmann-fold domains"/>
    <property type="match status" value="1"/>
</dbReference>
<dbReference type="CTD" id="3292"/>
<dbReference type="PANTHER" id="PTHR43391:SF15">
    <property type="entry name" value="17-BETA-HYDROXYSTEROID DEHYDROGENASE TYPE 1"/>
    <property type="match status" value="1"/>
</dbReference>
<name>A0AAX6PVB9_HETGA</name>
<evidence type="ECO:0000256" key="3">
    <source>
        <dbReference type="SAM" id="MobiDB-lite"/>
    </source>
</evidence>
<dbReference type="GO" id="GO:0006703">
    <property type="term" value="P:estrogen biosynthetic process"/>
    <property type="evidence" value="ECO:0007669"/>
    <property type="project" value="TreeGrafter"/>
</dbReference>
<dbReference type="RefSeq" id="XP_004859393.1">
    <property type="nucleotide sequence ID" value="XM_004859336.2"/>
</dbReference>
<organism evidence="4 5">
    <name type="scientific">Heterocephalus glaber</name>
    <name type="common">Naked mole rat</name>
    <dbReference type="NCBI Taxonomy" id="10181"/>
    <lineage>
        <taxon>Eukaryota</taxon>
        <taxon>Metazoa</taxon>
        <taxon>Chordata</taxon>
        <taxon>Craniata</taxon>
        <taxon>Vertebrata</taxon>
        <taxon>Euteleostomi</taxon>
        <taxon>Mammalia</taxon>
        <taxon>Eutheria</taxon>
        <taxon>Euarchontoglires</taxon>
        <taxon>Glires</taxon>
        <taxon>Rodentia</taxon>
        <taxon>Hystricomorpha</taxon>
        <taxon>Bathyergidae</taxon>
        <taxon>Heterocephalus</taxon>
    </lineage>
</organism>
<dbReference type="GO" id="GO:0005829">
    <property type="term" value="C:cytosol"/>
    <property type="evidence" value="ECO:0007669"/>
    <property type="project" value="TreeGrafter"/>
</dbReference>
<dbReference type="KEGG" id="hgl:101720493"/>
<dbReference type="Pfam" id="PF00106">
    <property type="entry name" value="adh_short"/>
    <property type="match status" value="1"/>
</dbReference>
<evidence type="ECO:0000313" key="4">
    <source>
        <dbReference type="Proteomes" id="UP000694906"/>
    </source>
</evidence>
<dbReference type="AlphaFoldDB" id="A0AAX6PVB9"/>
<sequence length="337" mass="34819">MHPAERTVVLITGCSSGIGLHLAVRLASDPSGSFKVYATMRDLAAQGALWEAARARHCPPGTLETLQLDVRDSDSVAAARARVVEGRVDVLGEGPPSARAEPSCAGTPGTGWAGRTLGRLSRSVQRGPRAPWAAGSARAGRCGLRAGRERGGDRADGAGLPAGHEAARLGTRAGDWERGRPDGAALQRCVLCQQVRAGGSVREPGGSAAALRGPREPHRVRPGAHRLPREAGGRPGGSAGPHRRPHAPALLALPAALRAGGVRRAGPGGGGRGLPGCPSCPAARPALFLHGALPTSCAPAPRGPERPQLRGCHAPRRVRRRPRGWGVWGLRAGRRPL</sequence>
<evidence type="ECO:0000313" key="5">
    <source>
        <dbReference type="RefSeq" id="XP_004859393.1"/>
    </source>
</evidence>
<evidence type="ECO:0000256" key="2">
    <source>
        <dbReference type="ARBA" id="ARBA00023002"/>
    </source>
</evidence>
<reference evidence="5" key="1">
    <citation type="submission" date="2025-08" db="UniProtKB">
        <authorList>
            <consortium name="RefSeq"/>
        </authorList>
    </citation>
    <scope>IDENTIFICATION</scope>
</reference>
<dbReference type="InterPro" id="IPR002347">
    <property type="entry name" value="SDR_fam"/>
</dbReference>
<keyword evidence="2" id="KW-0560">Oxidoreductase</keyword>
<gene>
    <name evidence="5" type="primary">Hsd17b1</name>
</gene>
<evidence type="ECO:0000256" key="1">
    <source>
        <dbReference type="ARBA" id="ARBA00006484"/>
    </source>
</evidence>
<dbReference type="InterPro" id="IPR036291">
    <property type="entry name" value="NAD(P)-bd_dom_sf"/>
</dbReference>
<dbReference type="GeneID" id="101720493"/>
<feature type="region of interest" description="Disordered" evidence="3">
    <location>
        <begin position="92"/>
        <end position="112"/>
    </location>
</feature>
<keyword evidence="4" id="KW-1185">Reference proteome</keyword>
<accession>A0AAX6PVB9</accession>
<protein>
    <submittedName>
        <fullName evidence="5">Estradiol 17-beta-dehydrogenase 1 isoform X1</fullName>
    </submittedName>
</protein>